<keyword evidence="9" id="KW-1185">Reference proteome</keyword>
<feature type="transmembrane region" description="Helical" evidence="7">
    <location>
        <begin position="66"/>
        <end position="88"/>
    </location>
</feature>
<reference evidence="8 9" key="1">
    <citation type="submission" date="2018-06" db="EMBL/GenBank/DDBJ databases">
        <authorList>
            <consortium name="Pathogen Informatics"/>
            <person name="Doyle S."/>
        </authorList>
    </citation>
    <scope>NUCLEOTIDE SEQUENCE [LARGE SCALE GENOMIC DNA]</scope>
    <source>
        <strain evidence="8 9">NCTC11807</strain>
    </source>
</reference>
<evidence type="ECO:0000256" key="1">
    <source>
        <dbReference type="ARBA" id="ARBA00004651"/>
    </source>
</evidence>
<comment type="subcellular location">
    <subcellularLocation>
        <location evidence="1">Cell membrane</location>
        <topology evidence="1">Multi-pass membrane protein</topology>
    </subcellularLocation>
</comment>
<keyword evidence="5 7" id="KW-1133">Transmembrane helix</keyword>
<feature type="transmembrane region" description="Helical" evidence="7">
    <location>
        <begin position="163"/>
        <end position="185"/>
    </location>
</feature>
<feature type="transmembrane region" description="Helical" evidence="7">
    <location>
        <begin position="134"/>
        <end position="157"/>
    </location>
</feature>
<evidence type="ECO:0000256" key="2">
    <source>
        <dbReference type="ARBA" id="ARBA00022448"/>
    </source>
</evidence>
<gene>
    <name evidence="8" type="ORF">NCTC11807_00892</name>
</gene>
<feature type="transmembrane region" description="Helical" evidence="7">
    <location>
        <begin position="282"/>
        <end position="308"/>
    </location>
</feature>
<protein>
    <submittedName>
        <fullName evidence="8">Transporter</fullName>
    </submittedName>
</protein>
<feature type="transmembrane region" description="Helical" evidence="7">
    <location>
        <begin position="245"/>
        <end position="270"/>
    </location>
</feature>
<dbReference type="SUPFAM" id="SSF103473">
    <property type="entry name" value="MFS general substrate transporter"/>
    <property type="match status" value="1"/>
</dbReference>
<feature type="transmembrane region" description="Helical" evidence="7">
    <location>
        <begin position="212"/>
        <end position="233"/>
    </location>
</feature>
<dbReference type="InterPro" id="IPR036259">
    <property type="entry name" value="MFS_trans_sf"/>
</dbReference>
<dbReference type="GO" id="GO:0005886">
    <property type="term" value="C:plasma membrane"/>
    <property type="evidence" value="ECO:0007669"/>
    <property type="project" value="UniProtKB-SubCell"/>
</dbReference>
<keyword evidence="2" id="KW-0813">Transport</keyword>
<dbReference type="Gene3D" id="1.20.1250.20">
    <property type="entry name" value="MFS general substrate transporter like domains"/>
    <property type="match status" value="1"/>
</dbReference>
<evidence type="ECO:0000256" key="3">
    <source>
        <dbReference type="ARBA" id="ARBA00022475"/>
    </source>
</evidence>
<keyword evidence="3" id="KW-1003">Cell membrane</keyword>
<dbReference type="InterPro" id="IPR010290">
    <property type="entry name" value="TM_effector"/>
</dbReference>
<dbReference type="AlphaFoldDB" id="A0A380H2K4"/>
<evidence type="ECO:0000313" key="8">
    <source>
        <dbReference type="EMBL" id="SUM69636.1"/>
    </source>
</evidence>
<evidence type="ECO:0000256" key="6">
    <source>
        <dbReference type="ARBA" id="ARBA00023136"/>
    </source>
</evidence>
<organism evidence="8 9">
    <name type="scientific">Staphylococcus saccharolyticus</name>
    <dbReference type="NCBI Taxonomy" id="33028"/>
    <lineage>
        <taxon>Bacteria</taxon>
        <taxon>Bacillati</taxon>
        <taxon>Bacillota</taxon>
        <taxon>Bacilli</taxon>
        <taxon>Bacillales</taxon>
        <taxon>Staphylococcaceae</taxon>
        <taxon>Staphylococcus</taxon>
    </lineage>
</organism>
<feature type="transmembrane region" description="Helical" evidence="7">
    <location>
        <begin position="9"/>
        <end position="28"/>
    </location>
</feature>
<proteinExistence type="predicted"/>
<dbReference type="PANTHER" id="PTHR23513:SF11">
    <property type="entry name" value="STAPHYLOFERRIN A TRANSPORTER"/>
    <property type="match status" value="1"/>
</dbReference>
<evidence type="ECO:0000256" key="5">
    <source>
        <dbReference type="ARBA" id="ARBA00022989"/>
    </source>
</evidence>
<dbReference type="RefSeq" id="WP_115312875.1">
    <property type="nucleotide sequence ID" value="NZ_CP066042.1"/>
</dbReference>
<dbReference type="CDD" id="cd06173">
    <property type="entry name" value="MFS_MefA_like"/>
    <property type="match status" value="1"/>
</dbReference>
<feature type="transmembrane region" description="Helical" evidence="7">
    <location>
        <begin position="356"/>
        <end position="381"/>
    </location>
</feature>
<sequence length="393" mass="43667">MAKYFFSSSFLLFLGNWIGQVGLNWFVLTTYHNAVYLGLVNFCRLVPILLLSVWAGSIADKYDKGYLLRITISSSFVVTALLCGLTFIFESIPIAVILIYASLRGILSAVETPVRQAVLPDLSDKISTTQTVSFHSFIINICRSIGSAIAGVILAIYHAPTTFLAQAICYLIAVILCIPICFDVISHQTEDKEFSLKVVMHYFKRNFEGSQIFITSLLFMATGFSYTTLLPVLTNHIFSGKSQVFGIAMTFCAIGGIIATLILPTILNYLSAVKMYYLSSLLFGLALLGVVIHNLTIVFMCITLIGLFSQWARTTNRVYFQHSVKDNQRGKVLSIIMMDRGMIPLGSLLMSFFAELFGILTTFIIMGISTISISVIFYLIWCISKAEESKNET</sequence>
<dbReference type="PANTHER" id="PTHR23513">
    <property type="entry name" value="INTEGRAL MEMBRANE EFFLUX PROTEIN-RELATED"/>
    <property type="match status" value="1"/>
</dbReference>
<name>A0A380H2K4_9STAP</name>
<accession>A0A380H2K4</accession>
<evidence type="ECO:0000256" key="7">
    <source>
        <dbReference type="SAM" id="Phobius"/>
    </source>
</evidence>
<dbReference type="Pfam" id="PF05977">
    <property type="entry name" value="MFS_3"/>
    <property type="match status" value="1"/>
</dbReference>
<evidence type="ECO:0000256" key="4">
    <source>
        <dbReference type="ARBA" id="ARBA00022692"/>
    </source>
</evidence>
<evidence type="ECO:0000313" key="9">
    <source>
        <dbReference type="Proteomes" id="UP000255425"/>
    </source>
</evidence>
<dbReference type="Proteomes" id="UP000255425">
    <property type="component" value="Unassembled WGS sequence"/>
</dbReference>
<dbReference type="EMBL" id="UHDZ01000001">
    <property type="protein sequence ID" value="SUM69636.1"/>
    <property type="molecule type" value="Genomic_DNA"/>
</dbReference>
<keyword evidence="6 7" id="KW-0472">Membrane</keyword>
<dbReference type="GeneID" id="63934721"/>
<keyword evidence="4 7" id="KW-0812">Transmembrane</keyword>
<feature type="transmembrane region" description="Helical" evidence="7">
    <location>
        <begin position="34"/>
        <end position="54"/>
    </location>
</feature>